<dbReference type="GO" id="GO:0000155">
    <property type="term" value="F:phosphorelay sensor kinase activity"/>
    <property type="evidence" value="ECO:0007669"/>
    <property type="project" value="InterPro"/>
</dbReference>
<evidence type="ECO:0000256" key="3">
    <source>
        <dbReference type="ARBA" id="ARBA00022777"/>
    </source>
</evidence>
<dbReference type="EMBL" id="MSFI01000020">
    <property type="protein sequence ID" value="OMP66441.1"/>
    <property type="molecule type" value="Genomic_DNA"/>
</dbReference>
<dbReference type="STRING" id="1714355.BTO28_12115"/>
<dbReference type="SUPFAM" id="SSF55874">
    <property type="entry name" value="ATPase domain of HSP90 chaperone/DNA topoisomerase II/histidine kinase"/>
    <property type="match status" value="1"/>
</dbReference>
<dbReference type="Gene3D" id="1.10.287.130">
    <property type="match status" value="1"/>
</dbReference>
<evidence type="ECO:0000256" key="2">
    <source>
        <dbReference type="ARBA" id="ARBA00022679"/>
    </source>
</evidence>
<evidence type="ECO:0000256" key="4">
    <source>
        <dbReference type="SAM" id="Phobius"/>
    </source>
</evidence>
<gene>
    <name evidence="7" type="ORF">BTO28_12115</name>
</gene>
<dbReference type="Gene3D" id="3.30.565.10">
    <property type="entry name" value="Histidine kinase-like ATPase, C-terminal domain"/>
    <property type="match status" value="1"/>
</dbReference>
<dbReference type="SUPFAM" id="SSF55890">
    <property type="entry name" value="Sporulation response regulatory protein Spo0B"/>
    <property type="match status" value="1"/>
</dbReference>
<evidence type="ECO:0000256" key="1">
    <source>
        <dbReference type="ARBA" id="ARBA00022553"/>
    </source>
</evidence>
<feature type="domain" description="Sensor histidine kinase NatK-like C-terminal" evidence="5">
    <location>
        <begin position="169"/>
        <end position="274"/>
    </location>
</feature>
<feature type="transmembrane region" description="Helical" evidence="4">
    <location>
        <begin position="5"/>
        <end position="25"/>
    </location>
</feature>
<dbReference type="AlphaFoldDB" id="A0A1V2A617"/>
<organism evidence="7 8">
    <name type="scientific">Domibacillus epiphyticus</name>
    <dbReference type="NCBI Taxonomy" id="1714355"/>
    <lineage>
        <taxon>Bacteria</taxon>
        <taxon>Bacillati</taxon>
        <taxon>Bacillota</taxon>
        <taxon>Bacilli</taxon>
        <taxon>Bacillales</taxon>
        <taxon>Bacillaceae</taxon>
        <taxon>Domibacillus</taxon>
    </lineage>
</organism>
<name>A0A1V2A617_9BACI</name>
<dbReference type="InterPro" id="IPR039506">
    <property type="entry name" value="SPOB_a"/>
</dbReference>
<reference evidence="7 8" key="1">
    <citation type="submission" date="2016-12" db="EMBL/GenBank/DDBJ databases">
        <title>Domibacillus sp. SAB 38T whole genome sequencing.</title>
        <authorList>
            <person name="Verma A."/>
            <person name="Ojha A.K."/>
            <person name="Krishnamurthi S."/>
        </authorList>
    </citation>
    <scope>NUCLEOTIDE SEQUENCE [LARGE SCALE GENOMIC DNA]</scope>
    <source>
        <strain evidence="7 8">SAB 38</strain>
    </source>
</reference>
<evidence type="ECO:0000259" key="6">
    <source>
        <dbReference type="Pfam" id="PF14689"/>
    </source>
</evidence>
<evidence type="ECO:0008006" key="9">
    <source>
        <dbReference type="Google" id="ProtNLM"/>
    </source>
</evidence>
<feature type="domain" description="SpoOB alpha-helical" evidence="6">
    <location>
        <begin position="73"/>
        <end position="124"/>
    </location>
</feature>
<accession>A0A1V2A617</accession>
<dbReference type="GO" id="GO:0042802">
    <property type="term" value="F:identical protein binding"/>
    <property type="evidence" value="ECO:0007669"/>
    <property type="project" value="TreeGrafter"/>
</dbReference>
<proteinExistence type="predicted"/>
<dbReference type="PANTHER" id="PTHR40448:SF1">
    <property type="entry name" value="TWO-COMPONENT SENSOR HISTIDINE KINASE"/>
    <property type="match status" value="1"/>
</dbReference>
<keyword evidence="4" id="KW-1133">Transmembrane helix</keyword>
<feature type="transmembrane region" description="Helical" evidence="4">
    <location>
        <begin position="31"/>
        <end position="53"/>
    </location>
</feature>
<dbReference type="PANTHER" id="PTHR40448">
    <property type="entry name" value="TWO-COMPONENT SENSOR HISTIDINE KINASE"/>
    <property type="match status" value="1"/>
</dbReference>
<sequence length="285" mass="32728">MNIFVLVLIVLLQIVMISFFIVSLLVFHDGFYIYGIPVHLIFVVLLNILSLLVPGKMYQRESKQRVKFTETTHEEQFRALVASVRSERHDLNNHLTVLSGLLKIKSYDSAENYIKEMIGETRINNQALSIYNPILASMLYSKMDKYQKEGVFFKVNILSEEIVHILPSTDLIRLMSNLLDNAYDAAAELPKGNRAVILDIWEAKGVIHLVVKNTSSIKKFDSAFFEIGYSTKPKDKNKVRGYGLSIIQEITKKYNAKLDIKIENELVCFDIQFPKGLTHDHHHKL</sequence>
<dbReference type="InterPro" id="IPR036890">
    <property type="entry name" value="HATPase_C_sf"/>
</dbReference>
<dbReference type="Pfam" id="PF14689">
    <property type="entry name" value="SPOB_a"/>
    <property type="match status" value="1"/>
</dbReference>
<dbReference type="Pfam" id="PF14501">
    <property type="entry name" value="HATPase_c_5"/>
    <property type="match status" value="1"/>
</dbReference>
<dbReference type="Proteomes" id="UP000188613">
    <property type="component" value="Unassembled WGS sequence"/>
</dbReference>
<keyword evidence="3" id="KW-0418">Kinase</keyword>
<keyword evidence="2" id="KW-0808">Transferase</keyword>
<dbReference type="InterPro" id="IPR032834">
    <property type="entry name" value="NatK-like_C"/>
</dbReference>
<dbReference type="RefSeq" id="WP_076766612.1">
    <property type="nucleotide sequence ID" value="NZ_MSFI01000020.1"/>
</dbReference>
<keyword evidence="4" id="KW-0472">Membrane</keyword>
<dbReference type="OrthoDB" id="3173688at2"/>
<evidence type="ECO:0000313" key="7">
    <source>
        <dbReference type="EMBL" id="OMP66441.1"/>
    </source>
</evidence>
<keyword evidence="1" id="KW-0597">Phosphoprotein</keyword>
<keyword evidence="8" id="KW-1185">Reference proteome</keyword>
<evidence type="ECO:0000313" key="8">
    <source>
        <dbReference type="Proteomes" id="UP000188613"/>
    </source>
</evidence>
<comment type="caution">
    <text evidence="7">The sequence shown here is derived from an EMBL/GenBank/DDBJ whole genome shotgun (WGS) entry which is preliminary data.</text>
</comment>
<evidence type="ECO:0000259" key="5">
    <source>
        <dbReference type="Pfam" id="PF14501"/>
    </source>
</evidence>
<keyword evidence="4" id="KW-0812">Transmembrane</keyword>
<dbReference type="InterPro" id="IPR016120">
    <property type="entry name" value="Sig_transdc_His_kin_SpoOB"/>
</dbReference>
<protein>
    <recommendedName>
        <fullName evidence="9">Histidine kinase domain-containing protein</fullName>
    </recommendedName>
</protein>